<name>A0A0A9B1P8_ARUDO</name>
<organism evidence="1">
    <name type="scientific">Arundo donax</name>
    <name type="common">Giant reed</name>
    <name type="synonym">Donax arundinaceus</name>
    <dbReference type="NCBI Taxonomy" id="35708"/>
    <lineage>
        <taxon>Eukaryota</taxon>
        <taxon>Viridiplantae</taxon>
        <taxon>Streptophyta</taxon>
        <taxon>Embryophyta</taxon>
        <taxon>Tracheophyta</taxon>
        <taxon>Spermatophyta</taxon>
        <taxon>Magnoliopsida</taxon>
        <taxon>Liliopsida</taxon>
        <taxon>Poales</taxon>
        <taxon>Poaceae</taxon>
        <taxon>PACMAD clade</taxon>
        <taxon>Arundinoideae</taxon>
        <taxon>Arundineae</taxon>
        <taxon>Arundo</taxon>
    </lineage>
</organism>
<dbReference type="EMBL" id="GBRH01241842">
    <property type="protein sequence ID" value="JAD56053.1"/>
    <property type="molecule type" value="Transcribed_RNA"/>
</dbReference>
<reference evidence="1" key="2">
    <citation type="journal article" date="2015" name="Data Brief">
        <title>Shoot transcriptome of the giant reed, Arundo donax.</title>
        <authorList>
            <person name="Barrero R.A."/>
            <person name="Guerrero F.D."/>
            <person name="Moolhuijzen P."/>
            <person name="Goolsby J.A."/>
            <person name="Tidwell J."/>
            <person name="Bellgard S.E."/>
            <person name="Bellgard M.I."/>
        </authorList>
    </citation>
    <scope>NUCLEOTIDE SEQUENCE</scope>
    <source>
        <tissue evidence="1">Shoot tissue taken approximately 20 cm above the soil surface</tissue>
    </source>
</reference>
<proteinExistence type="predicted"/>
<reference evidence="1" key="1">
    <citation type="submission" date="2014-09" db="EMBL/GenBank/DDBJ databases">
        <authorList>
            <person name="Magalhaes I.L.F."/>
            <person name="Oliveira U."/>
            <person name="Santos F.R."/>
            <person name="Vidigal T.H.D.A."/>
            <person name="Brescovit A.D."/>
            <person name="Santos A.J."/>
        </authorList>
    </citation>
    <scope>NUCLEOTIDE SEQUENCE</scope>
    <source>
        <tissue evidence="1">Shoot tissue taken approximately 20 cm above the soil surface</tissue>
    </source>
</reference>
<dbReference type="AlphaFoldDB" id="A0A0A9B1P8"/>
<accession>A0A0A9B1P8</accession>
<evidence type="ECO:0000313" key="1">
    <source>
        <dbReference type="EMBL" id="JAD56053.1"/>
    </source>
</evidence>
<protein>
    <submittedName>
        <fullName evidence="1">Uncharacterized protein</fullName>
    </submittedName>
</protein>
<sequence length="24" mass="2591">MWARARLGKSSSSARIGSLVICQL</sequence>